<feature type="domain" description="HTH araC/xylS-type" evidence="4">
    <location>
        <begin position="220"/>
        <end position="318"/>
    </location>
</feature>
<dbReference type="CDD" id="cd03138">
    <property type="entry name" value="GATase1_AraC_2"/>
    <property type="match status" value="1"/>
</dbReference>
<dbReference type="Proteomes" id="UP001595841">
    <property type="component" value="Unassembled WGS sequence"/>
</dbReference>
<dbReference type="PANTHER" id="PTHR43130">
    <property type="entry name" value="ARAC-FAMILY TRANSCRIPTIONAL REGULATOR"/>
    <property type="match status" value="1"/>
</dbReference>
<dbReference type="EMBL" id="JBHSCL010000004">
    <property type="protein sequence ID" value="MFC4220621.1"/>
    <property type="molecule type" value="Genomic_DNA"/>
</dbReference>
<dbReference type="Gene3D" id="3.40.50.880">
    <property type="match status" value="1"/>
</dbReference>
<evidence type="ECO:0000313" key="5">
    <source>
        <dbReference type="EMBL" id="MFC4220621.1"/>
    </source>
</evidence>
<accession>A0ABV8PPR5</accession>
<dbReference type="InterPro" id="IPR009057">
    <property type="entry name" value="Homeodomain-like_sf"/>
</dbReference>
<dbReference type="InterPro" id="IPR020449">
    <property type="entry name" value="Tscrpt_reg_AraC-type_HTH"/>
</dbReference>
<organism evidence="5 6">
    <name type="scientific">Flagellimonas marina</name>
    <dbReference type="NCBI Taxonomy" id="1775168"/>
    <lineage>
        <taxon>Bacteria</taxon>
        <taxon>Pseudomonadati</taxon>
        <taxon>Bacteroidota</taxon>
        <taxon>Flavobacteriia</taxon>
        <taxon>Flavobacteriales</taxon>
        <taxon>Flavobacteriaceae</taxon>
        <taxon>Flagellimonas</taxon>
    </lineage>
</organism>
<dbReference type="SUPFAM" id="SSF46689">
    <property type="entry name" value="Homeodomain-like"/>
    <property type="match status" value="2"/>
</dbReference>
<name>A0ABV8PPR5_9FLAO</name>
<keyword evidence="1" id="KW-0805">Transcription regulation</keyword>
<dbReference type="PROSITE" id="PS01124">
    <property type="entry name" value="HTH_ARAC_FAMILY_2"/>
    <property type="match status" value="1"/>
</dbReference>
<keyword evidence="6" id="KW-1185">Reference proteome</keyword>
<dbReference type="Gene3D" id="1.10.10.60">
    <property type="entry name" value="Homeodomain-like"/>
    <property type="match status" value="2"/>
</dbReference>
<evidence type="ECO:0000259" key="4">
    <source>
        <dbReference type="PROSITE" id="PS01124"/>
    </source>
</evidence>
<dbReference type="RefSeq" id="WP_379764352.1">
    <property type="nucleotide sequence ID" value="NZ_JBHSCL010000004.1"/>
</dbReference>
<comment type="caution">
    <text evidence="5">The sequence shown here is derived from an EMBL/GenBank/DDBJ whole genome shotgun (WGS) entry which is preliminary data.</text>
</comment>
<gene>
    <name evidence="5" type="ORF">ACFOWS_10775</name>
</gene>
<dbReference type="PRINTS" id="PR00032">
    <property type="entry name" value="HTHARAC"/>
</dbReference>
<dbReference type="Pfam" id="PF12833">
    <property type="entry name" value="HTH_18"/>
    <property type="match status" value="1"/>
</dbReference>
<dbReference type="PANTHER" id="PTHR43130:SF11">
    <property type="entry name" value="TRANSCRIPTIONAL REGULATORY PROTEIN"/>
    <property type="match status" value="1"/>
</dbReference>
<dbReference type="InterPro" id="IPR018060">
    <property type="entry name" value="HTH_AraC"/>
</dbReference>
<proteinExistence type="predicted"/>
<dbReference type="SUPFAM" id="SSF52317">
    <property type="entry name" value="Class I glutamine amidotransferase-like"/>
    <property type="match status" value="1"/>
</dbReference>
<evidence type="ECO:0000256" key="1">
    <source>
        <dbReference type="ARBA" id="ARBA00023015"/>
    </source>
</evidence>
<evidence type="ECO:0000256" key="3">
    <source>
        <dbReference type="ARBA" id="ARBA00023163"/>
    </source>
</evidence>
<evidence type="ECO:0000313" key="6">
    <source>
        <dbReference type="Proteomes" id="UP001595841"/>
    </source>
</evidence>
<dbReference type="InterPro" id="IPR002818">
    <property type="entry name" value="DJ-1/PfpI"/>
</dbReference>
<dbReference type="InterPro" id="IPR029062">
    <property type="entry name" value="Class_I_gatase-like"/>
</dbReference>
<protein>
    <submittedName>
        <fullName evidence="5">GlxA family transcriptional regulator</fullName>
    </submittedName>
</protein>
<evidence type="ECO:0000256" key="2">
    <source>
        <dbReference type="ARBA" id="ARBA00023125"/>
    </source>
</evidence>
<sequence>MKTISILVPETAVASGVTGPRYLFTTANQFLQAAGKDPLFKVQMVGQTKEVRIQDGAYSITADVLLKDAGQADLVIIPPLFGNMDAAIALNKATLPWILEQHSNGAELASLCVGAFLLASTGLLDGKKCSTHWAFYTEFKEQFPQVEVVDGGVITEENGIYSSGGAHSLWNLLLYILEKYTDRDTAILASKYFAIDIDRNSQAAFMMFRGQKDHNDEAVKKAQEYIEKNYQDKITVNDLAQRVAVSRRSFERRFKQATDNTVIEYLQRVKVEAAKRSFESTRMNISEVMFDVGYTDSKAFRNVFKKITGLTPIEYRNKYNKETFSALV</sequence>
<dbReference type="SMART" id="SM00342">
    <property type="entry name" value="HTH_ARAC"/>
    <property type="match status" value="1"/>
</dbReference>
<keyword evidence="3" id="KW-0804">Transcription</keyword>
<dbReference type="Pfam" id="PF01965">
    <property type="entry name" value="DJ-1_PfpI"/>
    <property type="match status" value="1"/>
</dbReference>
<reference evidence="6" key="1">
    <citation type="journal article" date="2019" name="Int. J. Syst. Evol. Microbiol.">
        <title>The Global Catalogue of Microorganisms (GCM) 10K type strain sequencing project: providing services to taxonomists for standard genome sequencing and annotation.</title>
        <authorList>
            <consortium name="The Broad Institute Genomics Platform"/>
            <consortium name="The Broad Institute Genome Sequencing Center for Infectious Disease"/>
            <person name="Wu L."/>
            <person name="Ma J."/>
        </authorList>
    </citation>
    <scope>NUCLEOTIDE SEQUENCE [LARGE SCALE GENOMIC DNA]</scope>
    <source>
        <strain evidence="6">CGMCC 1.15774</strain>
    </source>
</reference>
<keyword evidence="2" id="KW-0238">DNA-binding</keyword>
<dbReference type="InterPro" id="IPR052158">
    <property type="entry name" value="INH-QAR"/>
</dbReference>